<feature type="signal peptide" evidence="1">
    <location>
        <begin position="1"/>
        <end position="16"/>
    </location>
</feature>
<evidence type="ECO:0000256" key="1">
    <source>
        <dbReference type="SAM" id="SignalP"/>
    </source>
</evidence>
<accession>A0A0C2T987</accession>
<dbReference type="EMBL" id="KN818261">
    <property type="protein sequence ID" value="KIL63244.1"/>
    <property type="molecule type" value="Genomic_DNA"/>
</dbReference>
<evidence type="ECO:0000313" key="3">
    <source>
        <dbReference type="Proteomes" id="UP000054549"/>
    </source>
</evidence>
<reference evidence="2 3" key="1">
    <citation type="submission" date="2014-04" db="EMBL/GenBank/DDBJ databases">
        <title>Evolutionary Origins and Diversification of the Mycorrhizal Mutualists.</title>
        <authorList>
            <consortium name="DOE Joint Genome Institute"/>
            <consortium name="Mycorrhizal Genomics Consortium"/>
            <person name="Kohler A."/>
            <person name="Kuo A."/>
            <person name="Nagy L.G."/>
            <person name="Floudas D."/>
            <person name="Copeland A."/>
            <person name="Barry K.W."/>
            <person name="Cichocki N."/>
            <person name="Veneault-Fourrey C."/>
            <person name="LaButti K."/>
            <person name="Lindquist E.A."/>
            <person name="Lipzen A."/>
            <person name="Lundell T."/>
            <person name="Morin E."/>
            <person name="Murat C."/>
            <person name="Riley R."/>
            <person name="Ohm R."/>
            <person name="Sun H."/>
            <person name="Tunlid A."/>
            <person name="Henrissat B."/>
            <person name="Grigoriev I.V."/>
            <person name="Hibbett D.S."/>
            <person name="Martin F."/>
        </authorList>
    </citation>
    <scope>NUCLEOTIDE SEQUENCE [LARGE SCALE GENOMIC DNA]</scope>
    <source>
        <strain evidence="2 3">Koide BX008</strain>
    </source>
</reference>
<name>A0A0C2T987_AMAMK</name>
<keyword evidence="1" id="KW-0732">Signal</keyword>
<gene>
    <name evidence="2" type="ORF">M378DRAFT_164761</name>
</gene>
<feature type="chain" id="PRO_5002167872" evidence="1">
    <location>
        <begin position="17"/>
        <end position="107"/>
    </location>
</feature>
<sequence>MLRIHIGFDLLLVVYAKCCYSFRDQLSFRVCAFTLLETFVLLNEQKDDILITIYYANIVFGLATDEKAQVSPSTTNAVAFSVTEGPEEPSCKIGDRRVSRARCYLTD</sequence>
<keyword evidence="3" id="KW-1185">Reference proteome</keyword>
<dbReference type="AlphaFoldDB" id="A0A0C2T987"/>
<protein>
    <submittedName>
        <fullName evidence="2">Uncharacterized protein</fullName>
    </submittedName>
</protein>
<proteinExistence type="predicted"/>
<dbReference type="InParanoid" id="A0A0C2T987"/>
<evidence type="ECO:0000313" key="2">
    <source>
        <dbReference type="EMBL" id="KIL63244.1"/>
    </source>
</evidence>
<dbReference type="HOGENOM" id="CLU_2209358_0_0_1"/>
<organism evidence="2 3">
    <name type="scientific">Amanita muscaria (strain Koide BX008)</name>
    <dbReference type="NCBI Taxonomy" id="946122"/>
    <lineage>
        <taxon>Eukaryota</taxon>
        <taxon>Fungi</taxon>
        <taxon>Dikarya</taxon>
        <taxon>Basidiomycota</taxon>
        <taxon>Agaricomycotina</taxon>
        <taxon>Agaricomycetes</taxon>
        <taxon>Agaricomycetidae</taxon>
        <taxon>Agaricales</taxon>
        <taxon>Pluteineae</taxon>
        <taxon>Amanitaceae</taxon>
        <taxon>Amanita</taxon>
    </lineage>
</organism>
<dbReference type="Proteomes" id="UP000054549">
    <property type="component" value="Unassembled WGS sequence"/>
</dbReference>